<feature type="region of interest" description="Disordered" evidence="6">
    <location>
        <begin position="111"/>
        <end position="147"/>
    </location>
</feature>
<feature type="region of interest" description="Disordered" evidence="6">
    <location>
        <begin position="263"/>
        <end position="293"/>
    </location>
</feature>
<comment type="caution">
    <text evidence="8">The sequence shown here is derived from an EMBL/GenBank/DDBJ whole genome shotgun (WGS) entry which is preliminary data.</text>
</comment>
<keyword evidence="7" id="KW-0812">Transmembrane</keyword>
<feature type="transmembrane region" description="Helical" evidence="7">
    <location>
        <begin position="82"/>
        <end position="101"/>
    </location>
</feature>
<dbReference type="InterPro" id="IPR029207">
    <property type="entry name" value="FAM198"/>
</dbReference>
<evidence type="ECO:0000256" key="2">
    <source>
        <dbReference type="ARBA" id="ARBA00004555"/>
    </source>
</evidence>
<gene>
    <name evidence="8" type="ORF">E1301_Tti010929</name>
</gene>
<evidence type="ECO:0000256" key="5">
    <source>
        <dbReference type="ARBA" id="ARBA00023136"/>
    </source>
</evidence>
<evidence type="ECO:0000256" key="6">
    <source>
        <dbReference type="SAM" id="MobiDB-lite"/>
    </source>
</evidence>
<reference evidence="8 9" key="1">
    <citation type="journal article" date="2019" name="Mol. Ecol. Resour.">
        <title>Chromosome-level genome assembly of Triplophysa tibetana, a fish adapted to the harsh high-altitude environment of the Tibetan Plateau.</title>
        <authorList>
            <person name="Yang X."/>
            <person name="Liu H."/>
            <person name="Ma Z."/>
            <person name="Zou Y."/>
            <person name="Zou M."/>
            <person name="Mao Y."/>
            <person name="Li X."/>
            <person name="Wang H."/>
            <person name="Chen T."/>
            <person name="Wang W."/>
            <person name="Yang R."/>
        </authorList>
    </citation>
    <scope>NUCLEOTIDE SEQUENCE [LARGE SCALE GENOMIC DNA]</scope>
    <source>
        <strain evidence="8">TTIB1903HZAU</strain>
        <tissue evidence="8">Muscle</tissue>
    </source>
</reference>
<dbReference type="Pfam" id="PF15051">
    <property type="entry name" value="FAM198"/>
    <property type="match status" value="2"/>
</dbReference>
<feature type="compositionally biased region" description="Basic and acidic residues" evidence="6">
    <location>
        <begin position="268"/>
        <end position="281"/>
    </location>
</feature>
<evidence type="ECO:0000256" key="3">
    <source>
        <dbReference type="ARBA" id="ARBA00007691"/>
    </source>
</evidence>
<evidence type="ECO:0000313" key="9">
    <source>
        <dbReference type="Proteomes" id="UP000324632"/>
    </source>
</evidence>
<name>A0A5A9N0Y3_9TELE</name>
<comment type="subcellular location">
    <subcellularLocation>
        <location evidence="1">Endomembrane system</location>
    </subcellularLocation>
    <subcellularLocation>
        <location evidence="2">Golgi apparatus</location>
    </subcellularLocation>
</comment>
<evidence type="ECO:0000313" key="8">
    <source>
        <dbReference type="EMBL" id="KAA0702963.1"/>
    </source>
</evidence>
<feature type="compositionally biased region" description="Basic residues" evidence="6">
    <location>
        <begin position="125"/>
        <end position="139"/>
    </location>
</feature>
<dbReference type="PANTHER" id="PTHR15905">
    <property type="entry name" value="GOLGI-ASSOCIATED KINASE 1B-RELATED"/>
    <property type="match status" value="1"/>
</dbReference>
<keyword evidence="7" id="KW-1133">Transmembrane helix</keyword>
<dbReference type="PANTHER" id="PTHR15905:SF5">
    <property type="entry name" value="GOLGI-ASSOCIATED KINASE 1A"/>
    <property type="match status" value="1"/>
</dbReference>
<evidence type="ECO:0000256" key="7">
    <source>
        <dbReference type="SAM" id="Phobius"/>
    </source>
</evidence>
<keyword evidence="4" id="KW-0333">Golgi apparatus</keyword>
<accession>A0A5A9N0Y3</accession>
<comment type="similarity">
    <text evidence="3">Belongs to the GASK family.</text>
</comment>
<dbReference type="GO" id="GO:0005794">
    <property type="term" value="C:Golgi apparatus"/>
    <property type="evidence" value="ECO:0007669"/>
    <property type="project" value="UniProtKB-SubCell"/>
</dbReference>
<dbReference type="Proteomes" id="UP000324632">
    <property type="component" value="Chromosome 24"/>
</dbReference>
<evidence type="ECO:0000256" key="1">
    <source>
        <dbReference type="ARBA" id="ARBA00004308"/>
    </source>
</evidence>
<dbReference type="AlphaFoldDB" id="A0A5A9N0Y3"/>
<protein>
    <submittedName>
        <fullName evidence="8">Protein FAM198A</fullName>
    </submittedName>
</protein>
<evidence type="ECO:0000256" key="4">
    <source>
        <dbReference type="ARBA" id="ARBA00023034"/>
    </source>
</evidence>
<keyword evidence="9" id="KW-1185">Reference proteome</keyword>
<feature type="region of interest" description="Disordered" evidence="6">
    <location>
        <begin position="15"/>
        <end position="53"/>
    </location>
</feature>
<dbReference type="EMBL" id="SOYY01000024">
    <property type="protein sequence ID" value="KAA0702963.1"/>
    <property type="molecule type" value="Genomic_DNA"/>
</dbReference>
<organism evidence="8 9">
    <name type="scientific">Triplophysa tibetana</name>
    <dbReference type="NCBI Taxonomy" id="1572043"/>
    <lineage>
        <taxon>Eukaryota</taxon>
        <taxon>Metazoa</taxon>
        <taxon>Chordata</taxon>
        <taxon>Craniata</taxon>
        <taxon>Vertebrata</taxon>
        <taxon>Euteleostomi</taxon>
        <taxon>Actinopterygii</taxon>
        <taxon>Neopterygii</taxon>
        <taxon>Teleostei</taxon>
        <taxon>Ostariophysi</taxon>
        <taxon>Cypriniformes</taxon>
        <taxon>Nemacheilidae</taxon>
        <taxon>Triplophysa</taxon>
    </lineage>
</organism>
<keyword evidence="5 7" id="KW-0472">Membrane</keyword>
<proteinExistence type="inferred from homology"/>
<sequence length="660" mass="74591">MSKTGRCSAVQCNTVQSQSTSKGQVGLQIRSPKPEHGSPDQSQPERASKGYTRSYLCSNSQNKSIFFKQASRLWIKLTLKRCSVVAFLSVFTLSVVMIYTLPPFPSDRSDVHLLGPRNNKPSRLVGRRSLRPHLPLHSRTRSDPEMKDSTKRLLMVNHQQLPFSVEEIVYISAKKSLRSSKHQRVSHDINKHSFSAKRGQAVDAVNSREPTIHLLRSRHDPSLPQSASMQGLHPKITTRRHKCAPDGAKAKELGGNFTHKQQVLKLKQAPEKKRTHERLSEPHSGAGNKGGASMIESTEWCETVPDEAVVEDWNQTKAESLPWLSEDDVKKMRLLSSGAVMSKDRLSGHGQVLRVGLNDTNDIFAPAGADHIKRCQTGSCALIKRPSDWFEVFAFHLDRVLGLNRSLPTVSRTFHSDILPYRYTNGSPRPVVWWDPSIQHLSDADNDQNSFTLTWPQYQILLQSRCGSQVPLNFTNCVGVHHSEWGRLALFDFLLQVNDRLDRYCCGFKPDPSELCVENLLHVKCGNPKDLNLVHILRNGIVPYGAGCNSLAEKYYRLVRKTDPSRLVFIDNAGRPYQAQDNLNFRLVEGVDEFPERAVSVLLSGCLEKMLLRSLSLDREFWVSRGGLSGFKPLIHHVEQRAKALLQHIREKKLRLNRDL</sequence>